<dbReference type="PANTHER" id="PTHR13232:SF10">
    <property type="entry name" value="NAD(P)H-HYDRATE EPIMERASE"/>
    <property type="match status" value="1"/>
</dbReference>
<evidence type="ECO:0000256" key="8">
    <source>
        <dbReference type="ARBA" id="ARBA00023027"/>
    </source>
</evidence>
<keyword evidence="7" id="KW-0630">Potassium</keyword>
<evidence type="ECO:0000256" key="5">
    <source>
        <dbReference type="ARBA" id="ARBA00022741"/>
    </source>
</evidence>
<proteinExistence type="predicted"/>
<evidence type="ECO:0000256" key="3">
    <source>
        <dbReference type="ARBA" id="ARBA00012228"/>
    </source>
</evidence>
<organism evidence="12 13">
    <name type="scientific">Macrostomum lignano</name>
    <dbReference type="NCBI Taxonomy" id="282301"/>
    <lineage>
        <taxon>Eukaryota</taxon>
        <taxon>Metazoa</taxon>
        <taxon>Spiralia</taxon>
        <taxon>Lophotrochozoa</taxon>
        <taxon>Platyhelminthes</taxon>
        <taxon>Rhabditophora</taxon>
        <taxon>Macrostomorpha</taxon>
        <taxon>Macrostomida</taxon>
        <taxon>Macrostomidae</taxon>
        <taxon>Macrostomum</taxon>
    </lineage>
</organism>
<keyword evidence="8" id="KW-0520">NAD</keyword>
<keyword evidence="4" id="KW-0479">Metal-binding</keyword>
<evidence type="ECO:0000313" key="12">
    <source>
        <dbReference type="Proteomes" id="UP000095280"/>
    </source>
</evidence>
<dbReference type="GO" id="GO:0046872">
    <property type="term" value="F:metal ion binding"/>
    <property type="evidence" value="ECO:0007669"/>
    <property type="project" value="UniProtKB-KW"/>
</dbReference>
<dbReference type="GO" id="GO:0005739">
    <property type="term" value="C:mitochondrion"/>
    <property type="evidence" value="ECO:0007669"/>
    <property type="project" value="TreeGrafter"/>
</dbReference>
<name>A0A1I8GKX1_9PLAT</name>
<evidence type="ECO:0000256" key="7">
    <source>
        <dbReference type="ARBA" id="ARBA00022958"/>
    </source>
</evidence>
<keyword evidence="6" id="KW-0521">NADP</keyword>
<accession>A0A1I8GKX1</accession>
<keyword evidence="12" id="KW-1185">Reference proteome</keyword>
<evidence type="ECO:0000256" key="4">
    <source>
        <dbReference type="ARBA" id="ARBA00022723"/>
    </source>
</evidence>
<evidence type="ECO:0000256" key="2">
    <source>
        <dbReference type="ARBA" id="ARBA00000909"/>
    </source>
</evidence>
<keyword evidence="5" id="KW-0547">Nucleotide-binding</keyword>
<protein>
    <recommendedName>
        <fullName evidence="3">NAD(P)H-hydrate epimerase</fullName>
        <ecNumber evidence="3">5.1.99.6</ecNumber>
    </recommendedName>
</protein>
<reference evidence="13" key="1">
    <citation type="submission" date="2016-11" db="UniProtKB">
        <authorList>
            <consortium name="WormBaseParasite"/>
        </authorList>
    </citation>
    <scope>IDENTIFICATION</scope>
</reference>
<feature type="region of interest" description="Disordered" evidence="10">
    <location>
        <begin position="271"/>
        <end position="292"/>
    </location>
</feature>
<dbReference type="PANTHER" id="PTHR13232">
    <property type="entry name" value="NAD(P)H-HYDRATE EPIMERASE"/>
    <property type="match status" value="1"/>
</dbReference>
<dbReference type="Proteomes" id="UP000095280">
    <property type="component" value="Unplaced"/>
</dbReference>
<dbReference type="InterPro" id="IPR004443">
    <property type="entry name" value="YjeF_N_dom"/>
</dbReference>
<dbReference type="InterPro" id="IPR036652">
    <property type="entry name" value="YjeF_N_dom_sf"/>
</dbReference>
<dbReference type="Pfam" id="PF03853">
    <property type="entry name" value="YjeF_N"/>
    <property type="match status" value="1"/>
</dbReference>
<dbReference type="WBParaSite" id="maker-uti_cns_0002300-snap-gene-0.2-mRNA-1">
    <property type="protein sequence ID" value="maker-uti_cns_0002300-snap-gene-0.2-mRNA-1"/>
    <property type="gene ID" value="maker-uti_cns_0002300-snap-gene-0.2"/>
</dbReference>
<dbReference type="Gene3D" id="3.40.50.10260">
    <property type="entry name" value="YjeF N-terminal domain"/>
    <property type="match status" value="1"/>
</dbReference>
<dbReference type="GO" id="GO:0052856">
    <property type="term" value="F:NAD(P)HX epimerase activity"/>
    <property type="evidence" value="ECO:0007669"/>
    <property type="project" value="UniProtKB-EC"/>
</dbReference>
<evidence type="ECO:0000259" key="11">
    <source>
        <dbReference type="PROSITE" id="PS51385"/>
    </source>
</evidence>
<evidence type="ECO:0000256" key="6">
    <source>
        <dbReference type="ARBA" id="ARBA00022857"/>
    </source>
</evidence>
<evidence type="ECO:0000313" key="13">
    <source>
        <dbReference type="WBParaSite" id="maker-uti_cns_0002300-snap-gene-0.2-mRNA-1"/>
    </source>
</evidence>
<dbReference type="GO" id="GO:0000166">
    <property type="term" value="F:nucleotide binding"/>
    <property type="evidence" value="ECO:0007669"/>
    <property type="project" value="UniProtKB-KW"/>
</dbReference>
<dbReference type="EC" id="5.1.99.6" evidence="3"/>
<keyword evidence="9" id="KW-0413">Isomerase</keyword>
<comment type="catalytic activity">
    <reaction evidence="1">
        <text>(6R)-NADHX = (6S)-NADHX</text>
        <dbReference type="Rhea" id="RHEA:32215"/>
        <dbReference type="ChEBI" id="CHEBI:64074"/>
        <dbReference type="ChEBI" id="CHEBI:64075"/>
        <dbReference type="EC" id="5.1.99.6"/>
    </reaction>
</comment>
<sequence>REQAEQVDSELLTEYSLSLDQLLEHGGLSAAVAFARIYPKESLTKERTLLVCCGPGNNGGFGLVCARYLKLFGYKLTVFYPKTPAKAAYRSLLNQCEKMDIPFLSYMPGDVQVLDHNYCLIVDALFGHTFQAPVRPDLADVLQKLTETAVPVVSIDVPSGWEADKAPSGSSGQHYLRPDTLISLLLPKRCSLEFAGRRHYIAGRLLPATLVNKLDLRLPTWSPQDIAFPLVDCPDGVAASGSANQLSAEASGNSAAGAASGAAAAAGAAATAAGGTGESKKTSTDKSGTNCF</sequence>
<dbReference type="SUPFAM" id="SSF64153">
    <property type="entry name" value="YjeF N-terminal domain-like"/>
    <property type="match status" value="1"/>
</dbReference>
<dbReference type="PROSITE" id="PS51385">
    <property type="entry name" value="YJEF_N"/>
    <property type="match status" value="1"/>
</dbReference>
<evidence type="ECO:0000256" key="1">
    <source>
        <dbReference type="ARBA" id="ARBA00000013"/>
    </source>
</evidence>
<evidence type="ECO:0000256" key="10">
    <source>
        <dbReference type="SAM" id="MobiDB-lite"/>
    </source>
</evidence>
<feature type="domain" description="YjeF N-terminal" evidence="11">
    <location>
        <begin position="4"/>
        <end position="218"/>
    </location>
</feature>
<dbReference type="InterPro" id="IPR032976">
    <property type="entry name" value="YJEFN_prot_NAXE-like"/>
</dbReference>
<dbReference type="NCBIfam" id="TIGR00197">
    <property type="entry name" value="yjeF_nterm"/>
    <property type="match status" value="1"/>
</dbReference>
<evidence type="ECO:0000256" key="9">
    <source>
        <dbReference type="ARBA" id="ARBA00023235"/>
    </source>
</evidence>
<dbReference type="AlphaFoldDB" id="A0A1I8GKX1"/>
<comment type="catalytic activity">
    <reaction evidence="2">
        <text>(6R)-NADPHX = (6S)-NADPHX</text>
        <dbReference type="Rhea" id="RHEA:32227"/>
        <dbReference type="ChEBI" id="CHEBI:64076"/>
        <dbReference type="ChEBI" id="CHEBI:64077"/>
        <dbReference type="EC" id="5.1.99.6"/>
    </reaction>
</comment>